<keyword evidence="3" id="KW-0732">Signal</keyword>
<accession>A0AAE3TA51</accession>
<dbReference type="GO" id="GO:0042597">
    <property type="term" value="C:periplasmic space"/>
    <property type="evidence" value="ECO:0007669"/>
    <property type="project" value="UniProtKB-SubCell"/>
</dbReference>
<gene>
    <name evidence="4" type="ORF">P1J78_10985</name>
</gene>
<dbReference type="InterPro" id="IPR006059">
    <property type="entry name" value="SBP"/>
</dbReference>
<evidence type="ECO:0000256" key="3">
    <source>
        <dbReference type="SAM" id="SignalP"/>
    </source>
</evidence>
<evidence type="ECO:0000256" key="1">
    <source>
        <dbReference type="ARBA" id="ARBA00004418"/>
    </source>
</evidence>
<feature type="chain" id="PRO_5042065521" evidence="3">
    <location>
        <begin position="30"/>
        <end position="416"/>
    </location>
</feature>
<dbReference type="PANTHER" id="PTHR43649">
    <property type="entry name" value="ARABINOSE-BINDING PROTEIN-RELATED"/>
    <property type="match status" value="1"/>
</dbReference>
<proteinExistence type="inferred from homology"/>
<sequence length="416" mass="46070">MKDRWKSSTVLAGALPALVLGTFATSAAAQDAIRVISHRQPALEYYTEQMVDALPEGRVTIELMPIDKELELASITMSSESDAIDVVYLNDSAFKRFAANGWLEPLDDLWEKYKDEYDLDDFPQSVVDAVSYDGHIYSMPILTNTELFFYRKDVLDEAGIAPPSTMSEYMDAAAELDSPRMAGTIMSLKPVDAALNEAHWYMNAIGDGWFDEDWRPIFNNEAGVEAITMLKEMSEYAPRGFTSHANDESTINLQQGLAAMGLQWFTRAAAMDNPEQSRVVGKIHWVAPPGGGARVANDGFAISKFSSADKEEVFKMLAEAASRESMREGAKFAMPPRLSLLEDPDLAEEFRWYPAARDALESGKPFPAMPDFLDVGEIVTRHILRAVTGEAEVKAALDQAAAETEELLASRGYYDQ</sequence>
<dbReference type="AlphaFoldDB" id="A0AAE3TA51"/>
<dbReference type="Gene3D" id="3.40.190.10">
    <property type="entry name" value="Periplasmic binding protein-like II"/>
    <property type="match status" value="2"/>
</dbReference>
<protein>
    <submittedName>
        <fullName evidence="4">Extracellular solute-binding protein</fullName>
    </submittedName>
</protein>
<evidence type="ECO:0000313" key="4">
    <source>
        <dbReference type="EMBL" id="MDF0601255.1"/>
    </source>
</evidence>
<comment type="caution">
    <text evidence="4">The sequence shown here is derived from an EMBL/GenBank/DDBJ whole genome shotgun (WGS) entry which is preliminary data.</text>
</comment>
<comment type="subcellular location">
    <subcellularLocation>
        <location evidence="1">Periplasm</location>
    </subcellularLocation>
</comment>
<dbReference type="Pfam" id="PF01547">
    <property type="entry name" value="SBP_bac_1"/>
    <property type="match status" value="1"/>
</dbReference>
<dbReference type="EMBL" id="JARGYC010000024">
    <property type="protein sequence ID" value="MDF0601255.1"/>
    <property type="molecule type" value="Genomic_DNA"/>
</dbReference>
<dbReference type="PANTHER" id="PTHR43649:SF12">
    <property type="entry name" value="DIACETYLCHITOBIOSE BINDING PROTEIN DASA"/>
    <property type="match status" value="1"/>
</dbReference>
<name>A0AAE3TA51_9RHOB</name>
<dbReference type="InterPro" id="IPR050490">
    <property type="entry name" value="Bact_solute-bd_prot1"/>
</dbReference>
<evidence type="ECO:0000313" key="5">
    <source>
        <dbReference type="Proteomes" id="UP001220964"/>
    </source>
</evidence>
<keyword evidence="5" id="KW-1185">Reference proteome</keyword>
<dbReference type="SUPFAM" id="SSF53850">
    <property type="entry name" value="Periplasmic binding protein-like II"/>
    <property type="match status" value="1"/>
</dbReference>
<evidence type="ECO:0000256" key="2">
    <source>
        <dbReference type="ARBA" id="ARBA00008520"/>
    </source>
</evidence>
<dbReference type="RefSeq" id="WP_275567392.1">
    <property type="nucleotide sequence ID" value="NZ_JARGYC010000024.1"/>
</dbReference>
<organism evidence="4 5">
    <name type="scientific">Psychromarinibacter sediminicola</name>
    <dbReference type="NCBI Taxonomy" id="3033385"/>
    <lineage>
        <taxon>Bacteria</taxon>
        <taxon>Pseudomonadati</taxon>
        <taxon>Pseudomonadota</taxon>
        <taxon>Alphaproteobacteria</taxon>
        <taxon>Rhodobacterales</taxon>
        <taxon>Paracoccaceae</taxon>
        <taxon>Psychromarinibacter</taxon>
    </lineage>
</organism>
<reference evidence="4" key="1">
    <citation type="submission" date="2023-03" db="EMBL/GenBank/DDBJ databases">
        <title>Multiphase analysis and comparison of six strains from genera Psychromarinibacter, Lutimaribacter, and Maritimibacter, including a novel species: Psychromarinibacter sediminicola sp. nov.</title>
        <authorList>
            <person name="Wang Y.-H."/>
            <person name="Ye M.-Q."/>
            <person name="Du Z.-J."/>
        </authorList>
    </citation>
    <scope>NUCLEOTIDE SEQUENCE</scope>
    <source>
        <strain evidence="4">C21-152</strain>
    </source>
</reference>
<comment type="similarity">
    <text evidence="2">Belongs to the bacterial solute-binding protein 1 family.</text>
</comment>
<dbReference type="Proteomes" id="UP001220964">
    <property type="component" value="Unassembled WGS sequence"/>
</dbReference>
<feature type="signal peptide" evidence="3">
    <location>
        <begin position="1"/>
        <end position="29"/>
    </location>
</feature>